<dbReference type="InterPro" id="IPR052562">
    <property type="entry name" value="Ketohexokinase-related"/>
</dbReference>
<dbReference type="Pfam" id="PF00294">
    <property type="entry name" value="PfkB"/>
    <property type="match status" value="1"/>
</dbReference>
<dbReference type="STRING" id="1168035.SAMN05444280_104131"/>
<dbReference type="InterPro" id="IPR029056">
    <property type="entry name" value="Ribokinase-like"/>
</dbReference>
<dbReference type="EMBL" id="FQZE01000004">
    <property type="protein sequence ID" value="SHI65778.1"/>
    <property type="molecule type" value="Genomic_DNA"/>
</dbReference>
<dbReference type="PANTHER" id="PTHR42774:SF3">
    <property type="entry name" value="KETOHEXOKINASE"/>
    <property type="match status" value="1"/>
</dbReference>
<dbReference type="Gene3D" id="3.40.1190.20">
    <property type="match status" value="1"/>
</dbReference>
<proteinExistence type="predicted"/>
<evidence type="ECO:0000259" key="1">
    <source>
        <dbReference type="Pfam" id="PF00294"/>
    </source>
</evidence>
<keyword evidence="2" id="KW-0808">Transferase</keyword>
<dbReference type="RefSeq" id="WP_073165894.1">
    <property type="nucleotide sequence ID" value="NZ_FQZE01000004.1"/>
</dbReference>
<evidence type="ECO:0000313" key="3">
    <source>
        <dbReference type="Proteomes" id="UP000184050"/>
    </source>
</evidence>
<feature type="domain" description="Carbohydrate kinase PfkB" evidence="1">
    <location>
        <begin position="8"/>
        <end position="284"/>
    </location>
</feature>
<organism evidence="2 3">
    <name type="scientific">Tangfeifania diversioriginum</name>
    <dbReference type="NCBI Taxonomy" id="1168035"/>
    <lineage>
        <taxon>Bacteria</taxon>
        <taxon>Pseudomonadati</taxon>
        <taxon>Bacteroidota</taxon>
        <taxon>Bacteroidia</taxon>
        <taxon>Marinilabiliales</taxon>
        <taxon>Prolixibacteraceae</taxon>
        <taxon>Tangfeifania</taxon>
    </lineage>
</organism>
<name>A0A1M6CYH6_9BACT</name>
<dbReference type="OrthoDB" id="9813569at2"/>
<reference evidence="2 3" key="1">
    <citation type="submission" date="2016-11" db="EMBL/GenBank/DDBJ databases">
        <authorList>
            <person name="Jaros S."/>
            <person name="Januszkiewicz K."/>
            <person name="Wedrychowicz H."/>
        </authorList>
    </citation>
    <scope>NUCLEOTIDE SEQUENCE [LARGE SCALE GENOMIC DNA]</scope>
    <source>
        <strain evidence="2 3">DSM 27063</strain>
    </source>
</reference>
<sequence length="290" mass="31576">MNEYTGLFVGLTTIDIQYFVDSFPTSNRKVKTVPPAILTGGPATNAAVAFSFLNNQACLATAVGSNSFSAFIKNDLKKCSVHHFDLVENQSKNVVLASVVTSLGNGDRTIFTHHPEKIKPEITPAKLLADTNPKILMIDGFYPEFSIQCAQIAKGKGITVVLDCGSWKPQFSQLIPLADVAICSSDFFPPNCSSTIQVFDYLHKNGIKNAAVSRGGKSLLYSDGQERGGMAVEKVAVKDTLGAGDFLHGAFCYYYLDTDFNFKNALKHASKLASFTCRYPGTRDWLKFGN</sequence>
<protein>
    <submittedName>
        <fullName evidence="2">Sugar or nucleoside kinase, ribokinase family</fullName>
    </submittedName>
</protein>
<keyword evidence="3" id="KW-1185">Reference proteome</keyword>
<dbReference type="SUPFAM" id="SSF53613">
    <property type="entry name" value="Ribokinase-like"/>
    <property type="match status" value="1"/>
</dbReference>
<evidence type="ECO:0000313" key="2">
    <source>
        <dbReference type="EMBL" id="SHI65778.1"/>
    </source>
</evidence>
<dbReference type="InterPro" id="IPR011611">
    <property type="entry name" value="PfkB_dom"/>
</dbReference>
<dbReference type="AlphaFoldDB" id="A0A1M6CYH6"/>
<dbReference type="PANTHER" id="PTHR42774">
    <property type="entry name" value="PHOSPHOTRANSFERASE SYSTEM TRANSPORT PROTEIN"/>
    <property type="match status" value="1"/>
</dbReference>
<gene>
    <name evidence="2" type="ORF">SAMN05444280_104131</name>
</gene>
<dbReference type="GO" id="GO:0016301">
    <property type="term" value="F:kinase activity"/>
    <property type="evidence" value="ECO:0007669"/>
    <property type="project" value="UniProtKB-KW"/>
</dbReference>
<dbReference type="Proteomes" id="UP000184050">
    <property type="component" value="Unassembled WGS sequence"/>
</dbReference>
<keyword evidence="2" id="KW-0418">Kinase</keyword>
<accession>A0A1M6CYH6</accession>